<evidence type="ECO:0000313" key="2">
    <source>
        <dbReference type="Proteomes" id="UP001060085"/>
    </source>
</evidence>
<evidence type="ECO:0000313" key="1">
    <source>
        <dbReference type="EMBL" id="KAI5671435.1"/>
    </source>
</evidence>
<keyword evidence="2" id="KW-1185">Reference proteome</keyword>
<sequence length="75" mass="8587">MEKGVNRVTLRFHWPSPLSCALIKNHSTLTPATYCFAYKFGDPYTGSPSSQPKKSSKWPMDRNLILKKRVGQKFL</sequence>
<accession>A0ACC0BFJ0</accession>
<organism evidence="1 2">
    <name type="scientific">Catharanthus roseus</name>
    <name type="common">Madagascar periwinkle</name>
    <name type="synonym">Vinca rosea</name>
    <dbReference type="NCBI Taxonomy" id="4058"/>
    <lineage>
        <taxon>Eukaryota</taxon>
        <taxon>Viridiplantae</taxon>
        <taxon>Streptophyta</taxon>
        <taxon>Embryophyta</taxon>
        <taxon>Tracheophyta</taxon>
        <taxon>Spermatophyta</taxon>
        <taxon>Magnoliopsida</taxon>
        <taxon>eudicotyledons</taxon>
        <taxon>Gunneridae</taxon>
        <taxon>Pentapetalae</taxon>
        <taxon>asterids</taxon>
        <taxon>lamiids</taxon>
        <taxon>Gentianales</taxon>
        <taxon>Apocynaceae</taxon>
        <taxon>Rauvolfioideae</taxon>
        <taxon>Vinceae</taxon>
        <taxon>Catharanthinae</taxon>
        <taxon>Catharanthus</taxon>
    </lineage>
</organism>
<protein>
    <submittedName>
        <fullName evidence="1">Uncharacterized protein</fullName>
    </submittedName>
</protein>
<reference evidence="2" key="1">
    <citation type="journal article" date="2023" name="Nat. Plants">
        <title>Single-cell RNA sequencing provides a high-resolution roadmap for understanding the multicellular compartmentation of specialized metabolism.</title>
        <authorList>
            <person name="Sun S."/>
            <person name="Shen X."/>
            <person name="Li Y."/>
            <person name="Li Y."/>
            <person name="Wang S."/>
            <person name="Li R."/>
            <person name="Zhang H."/>
            <person name="Shen G."/>
            <person name="Guo B."/>
            <person name="Wei J."/>
            <person name="Xu J."/>
            <person name="St-Pierre B."/>
            <person name="Chen S."/>
            <person name="Sun C."/>
        </authorList>
    </citation>
    <scope>NUCLEOTIDE SEQUENCE [LARGE SCALE GENOMIC DNA]</scope>
</reference>
<proteinExistence type="predicted"/>
<dbReference type="Proteomes" id="UP001060085">
    <property type="component" value="Linkage Group LG03"/>
</dbReference>
<gene>
    <name evidence="1" type="ORF">M9H77_11799</name>
</gene>
<name>A0ACC0BFJ0_CATRO</name>
<dbReference type="EMBL" id="CM044703">
    <property type="protein sequence ID" value="KAI5671435.1"/>
    <property type="molecule type" value="Genomic_DNA"/>
</dbReference>
<comment type="caution">
    <text evidence="1">The sequence shown here is derived from an EMBL/GenBank/DDBJ whole genome shotgun (WGS) entry which is preliminary data.</text>
</comment>